<accession>A0A7U2F0T9</accession>
<protein>
    <submittedName>
        <fullName evidence="5">MYND-type zinc finger protein samB</fullName>
    </submittedName>
</protein>
<dbReference type="AlphaFoldDB" id="A0A7U2F0T9"/>
<keyword evidence="6" id="KW-1185">Reference proteome</keyword>
<dbReference type="RefSeq" id="XP_001792136.1">
    <property type="nucleotide sequence ID" value="XM_001792084.1"/>
</dbReference>
<evidence type="ECO:0000256" key="2">
    <source>
        <dbReference type="ARBA" id="ARBA00022771"/>
    </source>
</evidence>
<evidence type="ECO:0000313" key="6">
    <source>
        <dbReference type="Proteomes" id="UP000663193"/>
    </source>
</evidence>
<name>A0A7U2F0T9_PHANO</name>
<keyword evidence="2" id="KW-0863">Zinc-finger</keyword>
<dbReference type="KEGG" id="pno:SNOG_01498"/>
<evidence type="ECO:0000259" key="4">
    <source>
        <dbReference type="Pfam" id="PF01753"/>
    </source>
</evidence>
<proteinExistence type="predicted"/>
<dbReference type="Pfam" id="PF01753">
    <property type="entry name" value="zf-MYND"/>
    <property type="match status" value="1"/>
</dbReference>
<evidence type="ECO:0000313" key="5">
    <source>
        <dbReference type="EMBL" id="QRC96595.1"/>
    </source>
</evidence>
<dbReference type="InterPro" id="IPR002893">
    <property type="entry name" value="Znf_MYND"/>
</dbReference>
<sequence>MDPSPSEYLQQCAQEDQAGLDEYMASRPMTSLSSDSIFADSNEPEASRDATSRNFHVSTHLVWGCAMPGCNKQREVATGACPMCEAVQYCSHEHQLIDRPGHRSACSKIRKARASYKKAEKSLRRRYGDAMTERDWRPVWRRGAAWEYMRLRRSLVEALLKVNTAQAITLASEHLFDTLRLWRTDEMCARDVVPALLLRLGRVQDAYDFCHWWATTGHADHDWQDPRAGYLDTKNADVFQGLEIFTAREKDLSHLIVVTLIKIRLLMDLQSVQRAREFAGPHVPREILDTIQQHCITSIVACESRIIERDDQSAQVAGLRKQILELYTVVTELNPHFWPALIEPGEHLKARPVSYKQGDEGQMQLVLQHNYNAWSETPGAISVIEEFMRPFVVY</sequence>
<evidence type="ECO:0000256" key="3">
    <source>
        <dbReference type="ARBA" id="ARBA00022833"/>
    </source>
</evidence>
<dbReference type="OrthoDB" id="5952526at2759"/>
<reference evidence="6" key="1">
    <citation type="journal article" date="2021" name="BMC Genomics">
        <title>Chromosome-level genome assembly and manually-curated proteome of model necrotroph Parastagonospora nodorum Sn15 reveals a genome-wide trove of candidate effector homologs, and redundancy of virulence-related functions within an accessory chromosome.</title>
        <authorList>
            <person name="Bertazzoni S."/>
            <person name="Jones D.A.B."/>
            <person name="Phan H.T."/>
            <person name="Tan K.-C."/>
            <person name="Hane J.K."/>
        </authorList>
    </citation>
    <scope>NUCLEOTIDE SEQUENCE [LARGE SCALE GENOMIC DNA]</scope>
    <source>
        <strain evidence="6">SN15 / ATCC MYA-4574 / FGSC 10173)</strain>
    </source>
</reference>
<feature type="domain" description="MYND-type" evidence="4">
    <location>
        <begin position="70"/>
        <end position="106"/>
    </location>
</feature>
<dbReference type="EMBL" id="CP069028">
    <property type="protein sequence ID" value="QRC96595.1"/>
    <property type="molecule type" value="Genomic_DNA"/>
</dbReference>
<dbReference type="Proteomes" id="UP000663193">
    <property type="component" value="Chromosome 6"/>
</dbReference>
<dbReference type="VEuPathDB" id="FungiDB:JI435_014980"/>
<dbReference type="OMA" id="MYSHETK"/>
<organism evidence="5 6">
    <name type="scientific">Phaeosphaeria nodorum (strain SN15 / ATCC MYA-4574 / FGSC 10173)</name>
    <name type="common">Glume blotch fungus</name>
    <name type="synonym">Parastagonospora nodorum</name>
    <dbReference type="NCBI Taxonomy" id="321614"/>
    <lineage>
        <taxon>Eukaryota</taxon>
        <taxon>Fungi</taxon>
        <taxon>Dikarya</taxon>
        <taxon>Ascomycota</taxon>
        <taxon>Pezizomycotina</taxon>
        <taxon>Dothideomycetes</taxon>
        <taxon>Pleosporomycetidae</taxon>
        <taxon>Pleosporales</taxon>
        <taxon>Pleosporineae</taxon>
        <taxon>Phaeosphaeriaceae</taxon>
        <taxon>Parastagonospora</taxon>
    </lineage>
</organism>
<keyword evidence="3" id="KW-0862">Zinc</keyword>
<dbReference type="SUPFAM" id="SSF144232">
    <property type="entry name" value="HIT/MYND zinc finger-like"/>
    <property type="match status" value="1"/>
</dbReference>
<dbReference type="GO" id="GO:0008270">
    <property type="term" value="F:zinc ion binding"/>
    <property type="evidence" value="ECO:0007669"/>
    <property type="project" value="UniProtKB-KW"/>
</dbReference>
<dbReference type="Gene3D" id="6.10.140.2220">
    <property type="match status" value="1"/>
</dbReference>
<gene>
    <name evidence="5" type="ORF">JI435_014980</name>
</gene>
<keyword evidence="1" id="KW-0479">Metal-binding</keyword>
<evidence type="ECO:0000256" key="1">
    <source>
        <dbReference type="ARBA" id="ARBA00022723"/>
    </source>
</evidence>